<dbReference type="PANTHER" id="PTHR22893:SF55">
    <property type="entry name" value="OXIDOREDUCTASE-RELATED"/>
    <property type="match status" value="1"/>
</dbReference>
<dbReference type="Gene3D" id="3.20.20.70">
    <property type="entry name" value="Aldolase class I"/>
    <property type="match status" value="1"/>
</dbReference>
<dbReference type="EMBL" id="BMDX01000002">
    <property type="protein sequence ID" value="GGA66780.1"/>
    <property type="molecule type" value="Genomic_DNA"/>
</dbReference>
<dbReference type="InterPro" id="IPR013785">
    <property type="entry name" value="Aldolase_TIM"/>
</dbReference>
<dbReference type="GO" id="GO:0016628">
    <property type="term" value="F:oxidoreductase activity, acting on the CH-CH group of donors, NAD or NADP as acceptor"/>
    <property type="evidence" value="ECO:0007669"/>
    <property type="project" value="UniProtKB-ARBA"/>
</dbReference>
<evidence type="ECO:0000313" key="5">
    <source>
        <dbReference type="EMBL" id="GGA66780.1"/>
    </source>
</evidence>
<proteinExistence type="inferred from homology"/>
<evidence type="ECO:0000256" key="1">
    <source>
        <dbReference type="ARBA" id="ARBA00001917"/>
    </source>
</evidence>
<sequence length="350" mass="39312">MTTNNVLFEAVKLNDQLQLSNRIIMAPLTRSMADENLAPTELMAAYYARRADAGLIISEAILTAQEGQGYPRGPGIYTKQQQQAWQLVTERVHEQGGKIFAQLWHTGRVSHSIYHNGQVPIAPSAVALDGRVFQTDGLRYEVPREMTQADIKRVVQQFADAAERSLEAGFDGVEIHGANGYLIDQFLHWSSNQRQDQYGGNAENMMRFLFEVLDAIKAVVPEQRTGLRLLPYHAADIFMHSEPRDLPVFDLVLSELNQRQLAYLHKGMYEDDPIDALNQTVGQYIAERYSGIRIASGGYTSDTAQAAVKSGVAELVSFGRPFITHHDFVARLKQQQTIEPYDNDQLAELF</sequence>
<dbReference type="OrthoDB" id="8523426at2"/>
<dbReference type="InterPro" id="IPR001155">
    <property type="entry name" value="OxRdtase_FMN_N"/>
</dbReference>
<gene>
    <name evidence="5" type="primary">xenB</name>
    <name evidence="5" type="ORF">GCM10011369_05450</name>
</gene>
<protein>
    <submittedName>
        <fullName evidence="5">Alkene reductase</fullName>
    </submittedName>
</protein>
<comment type="similarity">
    <text evidence="2">Belongs to the NADH:flavin oxidoreductase/NADH oxidase family.</text>
</comment>
<dbReference type="Proteomes" id="UP000619743">
    <property type="component" value="Unassembled WGS sequence"/>
</dbReference>
<dbReference type="InterPro" id="IPR045247">
    <property type="entry name" value="Oye-like"/>
</dbReference>
<evidence type="ECO:0000259" key="4">
    <source>
        <dbReference type="Pfam" id="PF00724"/>
    </source>
</evidence>
<dbReference type="SUPFAM" id="SSF51395">
    <property type="entry name" value="FMN-linked oxidoreductases"/>
    <property type="match status" value="1"/>
</dbReference>
<dbReference type="AlphaFoldDB" id="A0A8J2XN97"/>
<comment type="caution">
    <text evidence="5">The sequence shown here is derived from an EMBL/GenBank/DDBJ whole genome shotgun (WGS) entry which is preliminary data.</text>
</comment>
<organism evidence="5 6">
    <name type="scientific">Neiella marina</name>
    <dbReference type="NCBI Taxonomy" id="508461"/>
    <lineage>
        <taxon>Bacteria</taxon>
        <taxon>Pseudomonadati</taxon>
        <taxon>Pseudomonadota</taxon>
        <taxon>Gammaproteobacteria</taxon>
        <taxon>Alteromonadales</taxon>
        <taxon>Echinimonadaceae</taxon>
        <taxon>Neiella</taxon>
    </lineage>
</organism>
<evidence type="ECO:0000313" key="6">
    <source>
        <dbReference type="Proteomes" id="UP000619743"/>
    </source>
</evidence>
<dbReference type="RefSeq" id="WP_087504649.1">
    <property type="nucleotide sequence ID" value="NZ_BMDX01000002.1"/>
</dbReference>
<comment type="cofactor">
    <cofactor evidence="1">
        <name>FMN</name>
        <dbReference type="ChEBI" id="CHEBI:58210"/>
    </cofactor>
</comment>
<name>A0A8J2XN97_9GAMM</name>
<evidence type="ECO:0000256" key="2">
    <source>
        <dbReference type="ARBA" id="ARBA00005979"/>
    </source>
</evidence>
<dbReference type="PANTHER" id="PTHR22893">
    <property type="entry name" value="NADH OXIDOREDUCTASE-RELATED"/>
    <property type="match status" value="1"/>
</dbReference>
<accession>A0A8J2XN97</accession>
<dbReference type="Pfam" id="PF00724">
    <property type="entry name" value="Oxidored_FMN"/>
    <property type="match status" value="1"/>
</dbReference>
<reference evidence="6" key="1">
    <citation type="journal article" date="2019" name="Int. J. Syst. Evol. Microbiol.">
        <title>The Global Catalogue of Microorganisms (GCM) 10K type strain sequencing project: providing services to taxonomists for standard genome sequencing and annotation.</title>
        <authorList>
            <consortium name="The Broad Institute Genomics Platform"/>
            <consortium name="The Broad Institute Genome Sequencing Center for Infectious Disease"/>
            <person name="Wu L."/>
            <person name="Ma J."/>
        </authorList>
    </citation>
    <scope>NUCLEOTIDE SEQUENCE [LARGE SCALE GENOMIC DNA]</scope>
    <source>
        <strain evidence="6">CGMCC 1.10130</strain>
    </source>
</reference>
<keyword evidence="6" id="KW-1185">Reference proteome</keyword>
<dbReference type="GO" id="GO:0005829">
    <property type="term" value="C:cytosol"/>
    <property type="evidence" value="ECO:0007669"/>
    <property type="project" value="UniProtKB-ARBA"/>
</dbReference>
<dbReference type="FunFam" id="3.20.20.70:FF:000059">
    <property type="entry name" value="N-ethylmaleimide reductase, FMN-linked"/>
    <property type="match status" value="1"/>
</dbReference>
<feature type="domain" description="NADH:flavin oxidoreductase/NADH oxidase N-terminal" evidence="4">
    <location>
        <begin position="7"/>
        <end position="336"/>
    </location>
</feature>
<evidence type="ECO:0000256" key="3">
    <source>
        <dbReference type="ARBA" id="ARBA00023002"/>
    </source>
</evidence>
<dbReference type="GO" id="GO:0010181">
    <property type="term" value="F:FMN binding"/>
    <property type="evidence" value="ECO:0007669"/>
    <property type="project" value="InterPro"/>
</dbReference>
<keyword evidence="3" id="KW-0560">Oxidoreductase</keyword>
<dbReference type="CDD" id="cd02933">
    <property type="entry name" value="OYE_like_FMN"/>
    <property type="match status" value="1"/>
</dbReference>